<dbReference type="AlphaFoldDB" id="A0A7U9BXT1"/>
<dbReference type="EMBL" id="JH393260">
    <property type="protein sequence ID" value="EHJ91171.1"/>
    <property type="molecule type" value="Genomic_DNA"/>
</dbReference>
<name>A0A7U9BXT1_9GAMM</name>
<accession>A0A7U9BXT1</accession>
<evidence type="ECO:0000313" key="2">
    <source>
        <dbReference type="Proteomes" id="UP000005756"/>
    </source>
</evidence>
<reference evidence="1 2" key="1">
    <citation type="submission" date="2011-10" db="EMBL/GenBank/DDBJ databases">
        <authorList>
            <person name="Quillaguamn J."/>
            <person name="Guzmn D."/>
            <person name="Balderrama-Subieta A."/>
            <person name="Cardona-Ortuo C."/>
            <person name="Guevara-Martnez M."/>
            <person name="Callisaya-Quispe N."/>
        </authorList>
    </citation>
    <scope>NUCLEOTIDE SEQUENCE [LARGE SCALE GENOMIC DNA]</scope>
    <source>
        <strain evidence="1 2">LC1</strain>
    </source>
</reference>
<sequence length="41" mass="4551">MWRDAFPWLDSNINTSSNQETCIVIGAYLESTAGPDEEAAF</sequence>
<organism evidence="1 2">
    <name type="scientific">Vreelandella boliviensis LC1</name>
    <dbReference type="NCBI Taxonomy" id="1072583"/>
    <lineage>
        <taxon>Bacteria</taxon>
        <taxon>Pseudomonadati</taxon>
        <taxon>Pseudomonadota</taxon>
        <taxon>Gammaproteobacteria</taxon>
        <taxon>Oceanospirillales</taxon>
        <taxon>Halomonadaceae</taxon>
        <taxon>Vreelandella</taxon>
    </lineage>
</organism>
<gene>
    <name evidence="1" type="ORF">KUC_3614</name>
</gene>
<evidence type="ECO:0000313" key="1">
    <source>
        <dbReference type="EMBL" id="EHJ91171.1"/>
    </source>
</evidence>
<dbReference type="Proteomes" id="UP000005756">
    <property type="component" value="Unassembled WGS sequence"/>
</dbReference>
<protein>
    <submittedName>
        <fullName evidence="1">Uncharacterized protein</fullName>
    </submittedName>
</protein>
<proteinExistence type="predicted"/>